<dbReference type="InterPro" id="IPR034660">
    <property type="entry name" value="DinB/YfiT-like"/>
</dbReference>
<dbReference type="SUPFAM" id="SSF109854">
    <property type="entry name" value="DinB/YfiT-like putative metalloenzymes"/>
    <property type="match status" value="1"/>
</dbReference>
<dbReference type="Pfam" id="PF12867">
    <property type="entry name" value="DinB_2"/>
    <property type="match status" value="1"/>
</dbReference>
<comment type="caution">
    <text evidence="2">The sequence shown here is derived from an EMBL/GenBank/DDBJ whole genome shotgun (WGS) entry which is preliminary data.</text>
</comment>
<dbReference type="RefSeq" id="WP_181752664.1">
    <property type="nucleotide sequence ID" value="NZ_JACEIQ010000014.1"/>
</dbReference>
<reference evidence="2 3" key="1">
    <citation type="submission" date="2020-07" db="EMBL/GenBank/DDBJ databases">
        <authorList>
            <person name="Feng H."/>
        </authorList>
    </citation>
    <scope>NUCLEOTIDE SEQUENCE [LARGE SCALE GENOMIC DNA]</scope>
    <source>
        <strain evidence="3">s-10</strain>
    </source>
</reference>
<proteinExistence type="predicted"/>
<name>A0A7W1WSN8_9BACL</name>
<dbReference type="AlphaFoldDB" id="A0A7W1WSN8"/>
<dbReference type="EMBL" id="JACEIQ010000014">
    <property type="protein sequence ID" value="MBA4495330.1"/>
    <property type="molecule type" value="Genomic_DNA"/>
</dbReference>
<accession>A0A7W1WSN8</accession>
<evidence type="ECO:0000313" key="2">
    <source>
        <dbReference type="EMBL" id="MBA4495330.1"/>
    </source>
</evidence>
<sequence>MNKFKQEILQHQLNSIEYVKSLNTLSEKEWRAQIHEGKWTVAEIIGHFIPWDEFVLHKRLPYLFSEHELPKCPDSEKTNEKSASISREQNKRVTIDNFVSTRKALYKAIDEIPNDRWEVKFSIGKTTLSLYEYFKGLAQHDLHHFEQIKNTIRLLM</sequence>
<protein>
    <submittedName>
        <fullName evidence="2">DinB family protein</fullName>
    </submittedName>
</protein>
<dbReference type="Proteomes" id="UP000535491">
    <property type="component" value="Unassembled WGS sequence"/>
</dbReference>
<evidence type="ECO:0000313" key="3">
    <source>
        <dbReference type="Proteomes" id="UP000535491"/>
    </source>
</evidence>
<dbReference type="Gene3D" id="1.20.120.450">
    <property type="entry name" value="dinb family like domain"/>
    <property type="match status" value="1"/>
</dbReference>
<gene>
    <name evidence="2" type="ORF">H1191_13545</name>
</gene>
<organism evidence="2 3">
    <name type="scientific">Paenactinomyces guangxiensis</name>
    <dbReference type="NCBI Taxonomy" id="1490290"/>
    <lineage>
        <taxon>Bacteria</taxon>
        <taxon>Bacillati</taxon>
        <taxon>Bacillota</taxon>
        <taxon>Bacilli</taxon>
        <taxon>Bacillales</taxon>
        <taxon>Thermoactinomycetaceae</taxon>
        <taxon>Paenactinomyces</taxon>
    </lineage>
</organism>
<evidence type="ECO:0000259" key="1">
    <source>
        <dbReference type="Pfam" id="PF12867"/>
    </source>
</evidence>
<feature type="domain" description="DinB-like" evidence="1">
    <location>
        <begin position="19"/>
        <end position="148"/>
    </location>
</feature>
<keyword evidence="3" id="KW-1185">Reference proteome</keyword>
<dbReference type="InterPro" id="IPR024775">
    <property type="entry name" value="DinB-like"/>
</dbReference>